<organism evidence="2 3">
    <name type="scientific">Nibricoccus aquaticus</name>
    <dbReference type="NCBI Taxonomy" id="2576891"/>
    <lineage>
        <taxon>Bacteria</taxon>
        <taxon>Pseudomonadati</taxon>
        <taxon>Verrucomicrobiota</taxon>
        <taxon>Opitutia</taxon>
        <taxon>Opitutales</taxon>
        <taxon>Opitutaceae</taxon>
        <taxon>Nibricoccus</taxon>
    </lineage>
</organism>
<dbReference type="Pfam" id="PF01425">
    <property type="entry name" value="Amidase"/>
    <property type="match status" value="1"/>
</dbReference>
<dbReference type="SUPFAM" id="SSF75304">
    <property type="entry name" value="Amidase signature (AS) enzymes"/>
    <property type="match status" value="1"/>
</dbReference>
<dbReference type="EMBL" id="CP023344">
    <property type="protein sequence ID" value="ATC64789.1"/>
    <property type="molecule type" value="Genomic_DNA"/>
</dbReference>
<protein>
    <submittedName>
        <fullName evidence="2">Glutamyl-tRNA amidotransferase</fullName>
    </submittedName>
</protein>
<dbReference type="KEGG" id="vbh:CMV30_12890"/>
<dbReference type="GO" id="GO:0016740">
    <property type="term" value="F:transferase activity"/>
    <property type="evidence" value="ECO:0007669"/>
    <property type="project" value="UniProtKB-KW"/>
</dbReference>
<dbReference type="InterPro" id="IPR036928">
    <property type="entry name" value="AS_sf"/>
</dbReference>
<dbReference type="Gene3D" id="3.90.1300.10">
    <property type="entry name" value="Amidase signature (AS) domain"/>
    <property type="match status" value="1"/>
</dbReference>
<reference evidence="2 3" key="1">
    <citation type="submission" date="2017-09" db="EMBL/GenBank/DDBJ databases">
        <title>Complete genome sequence of Verrucomicrobial strain HZ-65, isolated from freshwater.</title>
        <authorList>
            <person name="Choi A."/>
        </authorList>
    </citation>
    <scope>NUCLEOTIDE SEQUENCE [LARGE SCALE GENOMIC DNA]</scope>
    <source>
        <strain evidence="2 3">HZ-65</strain>
    </source>
</reference>
<dbReference type="RefSeq" id="WP_096056420.1">
    <property type="nucleotide sequence ID" value="NZ_CP023344.1"/>
</dbReference>
<evidence type="ECO:0000313" key="2">
    <source>
        <dbReference type="EMBL" id="ATC64789.1"/>
    </source>
</evidence>
<evidence type="ECO:0000259" key="1">
    <source>
        <dbReference type="Pfam" id="PF01425"/>
    </source>
</evidence>
<dbReference type="InterPro" id="IPR023631">
    <property type="entry name" value="Amidase_dom"/>
</dbReference>
<keyword evidence="2" id="KW-0808">Transferase</keyword>
<dbReference type="Proteomes" id="UP000217265">
    <property type="component" value="Chromosome"/>
</dbReference>
<evidence type="ECO:0000313" key="3">
    <source>
        <dbReference type="Proteomes" id="UP000217265"/>
    </source>
</evidence>
<sequence length="567" mass="59916">MNRLLPLSVKRSTLNVERSPSASSPSSFGLQNSAFRLFRPALLACALVIGHWSLVTPAQLRAAEVSLSSATIEDFNKAFSAGTLTSEKLVSLYLARVKAYEPALNAVITLNPKALDEARSLDAERKSGKVRSPLHGIPVVYKDNYNTFDLPTTGGFYGLKGSIPPKDATITARLREAGAIIIAKVNTSEFASGGAMSSLIGQSHNPHALDRTPSGSSGGTGVAIAAYYSPLGYGSDTGGSIRGPSTSNGIVGLKPTHGLLSRAGIIPLALSFDTGGPMTRSVYDIAISLNVTAGEPDPLDDATKKSVGKVAKDYTAFLKKDSLKGARIGVARDFMGQDPEVDVTIESALAVMKAQGAILVDIKYPPILLGMRGDLYNAIRRPEFKAQIADYLATLKPGYPKNIDDLLALSEKISAVSPEGYWPNPGRLALYRQEAKAAPLTDPAYLAAKTHGLAFVRDTMQALLDSQKLDAIVYPTSPRRPALIGEVPAAGADARPSATNYANLSGFPDLIVPAGFTSNGLPIGISFFGTAFSEPKLLALGYAYEQASKNIRVPKHAPALPGETITY</sequence>
<proteinExistence type="predicted"/>
<name>A0A290Q814_9BACT</name>
<feature type="domain" description="Amidase" evidence="1">
    <location>
        <begin position="89"/>
        <end position="538"/>
    </location>
</feature>
<dbReference type="AlphaFoldDB" id="A0A290Q814"/>
<dbReference type="PANTHER" id="PTHR42678">
    <property type="entry name" value="AMIDASE"/>
    <property type="match status" value="1"/>
</dbReference>
<gene>
    <name evidence="2" type="ORF">CMV30_12890</name>
</gene>
<dbReference type="OrthoDB" id="9811471at2"/>
<keyword evidence="3" id="KW-1185">Reference proteome</keyword>
<accession>A0A290Q814</accession>
<dbReference type="PANTHER" id="PTHR42678:SF34">
    <property type="entry name" value="OS04G0183300 PROTEIN"/>
    <property type="match status" value="1"/>
</dbReference>